<dbReference type="CDD" id="cd05233">
    <property type="entry name" value="SDR_c"/>
    <property type="match status" value="1"/>
</dbReference>
<dbReference type="Gene3D" id="3.40.50.720">
    <property type="entry name" value="NAD(P)-binding Rossmann-like Domain"/>
    <property type="match status" value="1"/>
</dbReference>
<dbReference type="SMART" id="SM00822">
    <property type="entry name" value="PKS_KR"/>
    <property type="match status" value="1"/>
</dbReference>
<comment type="similarity">
    <text evidence="1">Belongs to the short-chain dehydrogenases/reductases (SDR) family.</text>
</comment>
<dbReference type="PANTHER" id="PTHR42879">
    <property type="entry name" value="3-OXOACYL-(ACYL-CARRIER-PROTEIN) REDUCTASE"/>
    <property type="match status" value="1"/>
</dbReference>
<dbReference type="SUPFAM" id="SSF51735">
    <property type="entry name" value="NAD(P)-binding Rossmann-fold domains"/>
    <property type="match status" value="1"/>
</dbReference>
<evidence type="ECO:0000256" key="1">
    <source>
        <dbReference type="ARBA" id="ARBA00006484"/>
    </source>
</evidence>
<sequence length="258" mass="27006">MDLGLSNKTALVTGSTGGIGLAIARTLAEEGAAVIVTGRSAETVEKTVQEIGAARGIVADVATAEGAAALTSAVPSVDILVNNLGIYEVKPFAEITDADWLHFFDVNVVSGIRLARHYFPAMLERNWGRIIFVSSESALQIPSDMIHYGMTKTAQLSVARGLAELTKGTAVTVNSVLPGPTRSAGIGDFLRSVFPGNPGSEADLEKEFFRLYRSSSLLQRMIDPKEIAALVAYVASPLGAATNGAALRVEGGLLMSAT</sequence>
<name>A0A9X3E1H8_9HYPH</name>
<keyword evidence="4" id="KW-1185">Reference proteome</keyword>
<dbReference type="FunFam" id="3.40.50.720:FF:000084">
    <property type="entry name" value="Short-chain dehydrogenase reductase"/>
    <property type="match status" value="1"/>
</dbReference>
<organism evidence="3 4">
    <name type="scientific">Kaistia nematophila</name>
    <dbReference type="NCBI Taxonomy" id="2994654"/>
    <lineage>
        <taxon>Bacteria</taxon>
        <taxon>Pseudomonadati</taxon>
        <taxon>Pseudomonadota</taxon>
        <taxon>Alphaproteobacteria</taxon>
        <taxon>Hyphomicrobiales</taxon>
        <taxon>Kaistiaceae</taxon>
        <taxon>Kaistia</taxon>
    </lineage>
</organism>
<evidence type="ECO:0000313" key="3">
    <source>
        <dbReference type="EMBL" id="MCX5569348.1"/>
    </source>
</evidence>
<dbReference type="PRINTS" id="PR00081">
    <property type="entry name" value="GDHRDH"/>
</dbReference>
<comment type="caution">
    <text evidence="3">The sequence shown here is derived from an EMBL/GenBank/DDBJ whole genome shotgun (WGS) entry which is preliminary data.</text>
</comment>
<dbReference type="Pfam" id="PF00106">
    <property type="entry name" value="adh_short"/>
    <property type="match status" value="1"/>
</dbReference>
<evidence type="ECO:0000259" key="2">
    <source>
        <dbReference type="SMART" id="SM00822"/>
    </source>
</evidence>
<dbReference type="InterPro" id="IPR036291">
    <property type="entry name" value="NAD(P)-bd_dom_sf"/>
</dbReference>
<dbReference type="AlphaFoldDB" id="A0A9X3E1H8"/>
<dbReference type="InterPro" id="IPR057326">
    <property type="entry name" value="KR_dom"/>
</dbReference>
<dbReference type="Proteomes" id="UP001144805">
    <property type="component" value="Unassembled WGS sequence"/>
</dbReference>
<dbReference type="InterPro" id="IPR002347">
    <property type="entry name" value="SDR_fam"/>
</dbReference>
<feature type="domain" description="Ketoreductase" evidence="2">
    <location>
        <begin position="8"/>
        <end position="189"/>
    </location>
</feature>
<protein>
    <submittedName>
        <fullName evidence="3">SDR family NAD(P)-dependent oxidoreductase</fullName>
    </submittedName>
</protein>
<accession>A0A9X3E1H8</accession>
<dbReference type="RefSeq" id="WP_266338320.1">
    <property type="nucleotide sequence ID" value="NZ_JAPKNK010000003.1"/>
</dbReference>
<dbReference type="EMBL" id="JAPKNK010000003">
    <property type="protein sequence ID" value="MCX5569348.1"/>
    <property type="molecule type" value="Genomic_DNA"/>
</dbReference>
<reference evidence="3" key="1">
    <citation type="submission" date="2022-11" db="EMBL/GenBank/DDBJ databases">
        <title>Biodiversity and phylogenetic relationships of bacteria.</title>
        <authorList>
            <person name="Machado R.A.R."/>
            <person name="Bhat A."/>
            <person name="Loulou A."/>
            <person name="Kallel S."/>
        </authorList>
    </citation>
    <scope>NUCLEOTIDE SEQUENCE</scope>
    <source>
        <strain evidence="3">K-TC2</strain>
    </source>
</reference>
<evidence type="ECO:0000313" key="4">
    <source>
        <dbReference type="Proteomes" id="UP001144805"/>
    </source>
</evidence>
<gene>
    <name evidence="3" type="ORF">OSH07_09095</name>
</gene>
<proteinExistence type="inferred from homology"/>
<dbReference type="InterPro" id="IPR050259">
    <property type="entry name" value="SDR"/>
</dbReference>